<name>A0A370HER4_9NOCA</name>
<dbReference type="RefSeq" id="WP_114699384.1">
    <property type="nucleotide sequence ID" value="NZ_QQAZ01000001.1"/>
</dbReference>
<dbReference type="Proteomes" id="UP000255355">
    <property type="component" value="Unassembled WGS sequence"/>
</dbReference>
<dbReference type="OrthoDB" id="4369583at2"/>
<reference evidence="2 3" key="1">
    <citation type="submission" date="2018-07" db="EMBL/GenBank/DDBJ databases">
        <title>Genomic Encyclopedia of Type Strains, Phase IV (KMG-IV): sequencing the most valuable type-strain genomes for metagenomic binning, comparative biology and taxonomic classification.</title>
        <authorList>
            <person name="Goeker M."/>
        </authorList>
    </citation>
    <scope>NUCLEOTIDE SEQUENCE [LARGE SCALE GENOMIC DNA]</scope>
    <source>
        <strain evidence="2 3">DSM 44952</strain>
    </source>
</reference>
<evidence type="ECO:0000256" key="1">
    <source>
        <dbReference type="SAM" id="SignalP"/>
    </source>
</evidence>
<dbReference type="PROSITE" id="PS51318">
    <property type="entry name" value="TAT"/>
    <property type="match status" value="1"/>
</dbReference>
<dbReference type="EMBL" id="QQAZ01000001">
    <property type="protein sequence ID" value="RDI55713.1"/>
    <property type="molecule type" value="Genomic_DNA"/>
</dbReference>
<evidence type="ECO:0000313" key="3">
    <source>
        <dbReference type="Proteomes" id="UP000255355"/>
    </source>
</evidence>
<keyword evidence="3" id="KW-1185">Reference proteome</keyword>
<evidence type="ECO:0000313" key="2">
    <source>
        <dbReference type="EMBL" id="RDI55713.1"/>
    </source>
</evidence>
<dbReference type="AlphaFoldDB" id="A0A370HER4"/>
<organism evidence="2 3">
    <name type="scientific">Nocardia mexicana</name>
    <dbReference type="NCBI Taxonomy" id="279262"/>
    <lineage>
        <taxon>Bacteria</taxon>
        <taxon>Bacillati</taxon>
        <taxon>Actinomycetota</taxon>
        <taxon>Actinomycetes</taxon>
        <taxon>Mycobacteriales</taxon>
        <taxon>Nocardiaceae</taxon>
        <taxon>Nocardia</taxon>
    </lineage>
</organism>
<protein>
    <submittedName>
        <fullName evidence="2">Uncharacterized protein</fullName>
    </submittedName>
</protein>
<accession>A0A370HER4</accession>
<feature type="signal peptide" evidence="1">
    <location>
        <begin position="1"/>
        <end position="39"/>
    </location>
</feature>
<keyword evidence="1" id="KW-0732">Signal</keyword>
<feature type="chain" id="PRO_5016663418" evidence="1">
    <location>
        <begin position="40"/>
        <end position="284"/>
    </location>
</feature>
<comment type="caution">
    <text evidence="2">The sequence shown here is derived from an EMBL/GenBank/DDBJ whole genome shotgun (WGS) entry which is preliminary data.</text>
</comment>
<gene>
    <name evidence="2" type="ORF">DFR68_101547</name>
</gene>
<sequence>MGKRQQGDPVARRRRLGSAVAMGALPLTAAFLATGAATAAHPAYSPAPTAGVPVTPEEDAPHVYVGRDSATGVRAIPEPGALAAIDIERLHLPDPARLGTVAPIEAPEGKLRFGDTQIDIPEWLPPEQAGQLNDVSAHTEAELARTLDGAGFAPSRADRIAAQTVGTAAVGAAVGTAVAGPAVVAGVLLGGFVGTMAGMPMLPLGTVGVAAAGAAIGGAVVAAPAAAAGAAVGAGVGALNGVLAPATQADDAASGVAEDDATVGALNDVAAPGGETRTVEPAIT</sequence>
<dbReference type="InterPro" id="IPR006311">
    <property type="entry name" value="TAT_signal"/>
</dbReference>
<proteinExistence type="predicted"/>